<proteinExistence type="predicted"/>
<name>A0AAW7I601_9BACI</name>
<comment type="caution">
    <text evidence="1">The sequence shown here is derived from an EMBL/GenBank/DDBJ whole genome shotgun (WGS) entry which is preliminary data.</text>
</comment>
<protein>
    <submittedName>
        <fullName evidence="1">Uncharacterized protein</fullName>
    </submittedName>
</protein>
<reference evidence="1" key="1">
    <citation type="submission" date="2023-06" db="EMBL/GenBank/DDBJ databases">
        <title>Comparative genomics of Bacillaceae isolates and their secondary metabolite potential.</title>
        <authorList>
            <person name="Song L."/>
            <person name="Nielsen L.J."/>
            <person name="Mohite O."/>
            <person name="Xu X."/>
            <person name="Weber T."/>
            <person name="Kovacs A.T."/>
        </authorList>
    </citation>
    <scope>NUCLEOTIDE SEQUENCE</scope>
    <source>
        <strain evidence="1">D8_B_37</strain>
    </source>
</reference>
<dbReference type="Proteomes" id="UP001234602">
    <property type="component" value="Unassembled WGS sequence"/>
</dbReference>
<gene>
    <name evidence="1" type="ORF">QUF89_01610</name>
</gene>
<accession>A0AAW7I601</accession>
<evidence type="ECO:0000313" key="1">
    <source>
        <dbReference type="EMBL" id="MDM5450950.1"/>
    </source>
</evidence>
<sequence>MKPYEKPYFQFPVFSDKVLVFNRDISSDLFAFIEDKFDGGKGYFVEGLPSKEELMKQYWESMNTLDEFLNPSLLITLKFIFLKQFQQC</sequence>
<dbReference type="RefSeq" id="WP_289319131.1">
    <property type="nucleotide sequence ID" value="NZ_JAUCEY010000007.1"/>
</dbReference>
<dbReference type="AlphaFoldDB" id="A0AAW7I601"/>
<evidence type="ECO:0000313" key="2">
    <source>
        <dbReference type="Proteomes" id="UP001234602"/>
    </source>
</evidence>
<dbReference type="EMBL" id="JAUCEY010000007">
    <property type="protein sequence ID" value="MDM5450950.1"/>
    <property type="molecule type" value="Genomic_DNA"/>
</dbReference>
<organism evidence="1 2">
    <name type="scientific">Peribacillus simplex</name>
    <dbReference type="NCBI Taxonomy" id="1478"/>
    <lineage>
        <taxon>Bacteria</taxon>
        <taxon>Bacillati</taxon>
        <taxon>Bacillota</taxon>
        <taxon>Bacilli</taxon>
        <taxon>Bacillales</taxon>
        <taxon>Bacillaceae</taxon>
        <taxon>Peribacillus</taxon>
    </lineage>
</organism>